<keyword evidence="1" id="KW-0472">Membrane</keyword>
<keyword evidence="1" id="KW-1133">Transmembrane helix</keyword>
<keyword evidence="1" id="KW-0812">Transmembrane</keyword>
<dbReference type="EMBL" id="UGGU01000003">
    <property type="protein sequence ID" value="STO30878.1"/>
    <property type="molecule type" value="Genomic_DNA"/>
</dbReference>
<evidence type="ECO:0000313" key="2">
    <source>
        <dbReference type="EMBL" id="STO30878.1"/>
    </source>
</evidence>
<feature type="transmembrane region" description="Helical" evidence="1">
    <location>
        <begin position="6"/>
        <end position="34"/>
    </location>
</feature>
<sequence>MVYLFSYFIVLFEVSLPLSGGIYGVTLTFMTYLVNLKRERGIWPFAIIILIHSFQRKDFIEVSLILIGGYYLIYYLLRYLNYSKSNIIVITLFQIIIYLILSIGDFKREYLIINSSSFLILNYIYMRISKKKDSIKG</sequence>
<reference evidence="2 3" key="1">
    <citation type="submission" date="2018-06" db="EMBL/GenBank/DDBJ databases">
        <authorList>
            <consortium name="Pathogen Informatics"/>
            <person name="Doyle S."/>
        </authorList>
    </citation>
    <scope>NUCLEOTIDE SEQUENCE [LARGE SCALE GENOMIC DNA]</scope>
    <source>
        <strain evidence="2 3">NCTC10723</strain>
    </source>
</reference>
<accession>A0A377GV95</accession>
<gene>
    <name evidence="2" type="ORF">NCTC10723_00308</name>
</gene>
<feature type="transmembrane region" description="Helical" evidence="1">
    <location>
        <begin position="62"/>
        <end position="80"/>
    </location>
</feature>
<feature type="transmembrane region" description="Helical" evidence="1">
    <location>
        <begin position="110"/>
        <end position="126"/>
    </location>
</feature>
<keyword evidence="3" id="KW-1185">Reference proteome</keyword>
<protein>
    <submittedName>
        <fullName evidence="2">Uncharacterized protein</fullName>
    </submittedName>
</protein>
<dbReference type="Proteomes" id="UP000255328">
    <property type="component" value="Unassembled WGS sequence"/>
</dbReference>
<organism evidence="2 3">
    <name type="scientific">Fusobacterium necrogenes</name>
    <dbReference type="NCBI Taxonomy" id="858"/>
    <lineage>
        <taxon>Bacteria</taxon>
        <taxon>Fusobacteriati</taxon>
        <taxon>Fusobacteriota</taxon>
        <taxon>Fusobacteriia</taxon>
        <taxon>Fusobacteriales</taxon>
        <taxon>Fusobacteriaceae</taxon>
        <taxon>Fusobacterium</taxon>
    </lineage>
</organism>
<feature type="transmembrane region" description="Helical" evidence="1">
    <location>
        <begin position="87"/>
        <end position="104"/>
    </location>
</feature>
<dbReference type="AlphaFoldDB" id="A0A377GV95"/>
<dbReference type="RefSeq" id="WP_115268688.1">
    <property type="nucleotide sequence ID" value="NZ_CASFEE010000017.1"/>
</dbReference>
<dbReference type="OrthoDB" id="88619at2"/>
<evidence type="ECO:0000313" key="3">
    <source>
        <dbReference type="Proteomes" id="UP000255328"/>
    </source>
</evidence>
<proteinExistence type="predicted"/>
<name>A0A377GV95_9FUSO</name>
<evidence type="ECO:0000256" key="1">
    <source>
        <dbReference type="SAM" id="Phobius"/>
    </source>
</evidence>